<evidence type="ECO:0000256" key="2">
    <source>
        <dbReference type="SAM" id="SignalP"/>
    </source>
</evidence>
<organism evidence="3 4">
    <name type="scientific">Pseudolycoriella hygida</name>
    <dbReference type="NCBI Taxonomy" id="35572"/>
    <lineage>
        <taxon>Eukaryota</taxon>
        <taxon>Metazoa</taxon>
        <taxon>Ecdysozoa</taxon>
        <taxon>Arthropoda</taxon>
        <taxon>Hexapoda</taxon>
        <taxon>Insecta</taxon>
        <taxon>Pterygota</taxon>
        <taxon>Neoptera</taxon>
        <taxon>Endopterygota</taxon>
        <taxon>Diptera</taxon>
        <taxon>Nematocera</taxon>
        <taxon>Sciaroidea</taxon>
        <taxon>Sciaridae</taxon>
        <taxon>Pseudolycoriella</taxon>
    </lineage>
</organism>
<keyword evidence="2" id="KW-0732">Signal</keyword>
<sequence length="220" mass="22715">MMKSFVFLVVFLSVHFLVQGGVATSSDSVCNCCDQCDQSATVSKLLLGISNMLVDESANTTATSTTAPSTTTIISIPSTTAAPLQTNTDSSIQPSTPTHSSTTVTASTTATAFVEPSTTTYSPTTVTASAQSSTTTHSSTTATASAVTESSTKAENIAKNIATIADSYLTVNPLPTVPRSIAPIAVTSTRISVCPDNCYLDISGEFCNCFLPVETVRGNN</sequence>
<protein>
    <submittedName>
        <fullName evidence="3">Uncharacterized protein</fullName>
    </submittedName>
</protein>
<feature type="chain" id="PRO_5040435103" evidence="2">
    <location>
        <begin position="24"/>
        <end position="220"/>
    </location>
</feature>
<dbReference type="EMBL" id="WJQU01000003">
    <property type="protein sequence ID" value="KAJ6637957.1"/>
    <property type="molecule type" value="Genomic_DNA"/>
</dbReference>
<keyword evidence="4" id="KW-1185">Reference proteome</keyword>
<evidence type="ECO:0000256" key="1">
    <source>
        <dbReference type="SAM" id="MobiDB-lite"/>
    </source>
</evidence>
<gene>
    <name evidence="3" type="ORF">Bhyg_10688</name>
</gene>
<reference evidence="3" key="1">
    <citation type="submission" date="2022-07" db="EMBL/GenBank/DDBJ databases">
        <authorList>
            <person name="Trinca V."/>
            <person name="Uliana J.V.C."/>
            <person name="Torres T.T."/>
            <person name="Ward R.J."/>
            <person name="Monesi N."/>
        </authorList>
    </citation>
    <scope>NUCLEOTIDE SEQUENCE</scope>
    <source>
        <strain evidence="3">HSMRA1968</strain>
        <tissue evidence="3">Whole embryos</tissue>
    </source>
</reference>
<evidence type="ECO:0000313" key="3">
    <source>
        <dbReference type="EMBL" id="KAJ6637957.1"/>
    </source>
</evidence>
<name>A0A9Q0MTY7_9DIPT</name>
<dbReference type="Proteomes" id="UP001151699">
    <property type="component" value="Chromosome X"/>
</dbReference>
<feature type="signal peptide" evidence="2">
    <location>
        <begin position="1"/>
        <end position="23"/>
    </location>
</feature>
<comment type="caution">
    <text evidence="3">The sequence shown here is derived from an EMBL/GenBank/DDBJ whole genome shotgun (WGS) entry which is preliminary data.</text>
</comment>
<feature type="region of interest" description="Disordered" evidence="1">
    <location>
        <begin position="78"/>
        <end position="147"/>
    </location>
</feature>
<proteinExistence type="predicted"/>
<dbReference type="AlphaFoldDB" id="A0A9Q0MTY7"/>
<evidence type="ECO:0000313" key="4">
    <source>
        <dbReference type="Proteomes" id="UP001151699"/>
    </source>
</evidence>
<feature type="compositionally biased region" description="Low complexity" evidence="1">
    <location>
        <begin position="90"/>
        <end position="147"/>
    </location>
</feature>
<accession>A0A9Q0MTY7</accession>